<protein>
    <recommendedName>
        <fullName evidence="3">Phage protein</fullName>
    </recommendedName>
</protein>
<dbReference type="Pfam" id="PF12363">
    <property type="entry name" value="Phage_TAC_12"/>
    <property type="match status" value="1"/>
</dbReference>
<dbReference type="AlphaFoldDB" id="A0A8B3RYS7"/>
<comment type="caution">
    <text evidence="1">The sequence shown here is derived from an EMBL/GenBank/DDBJ whole genome shotgun (WGS) entry which is preliminary data.</text>
</comment>
<proteinExistence type="predicted"/>
<sequence length="119" mass="13410">MNLEINGKTIEVKFTIGAIRELDKRYQIENGAAKFSMGISSAMIYLRQYNPVILVDIMEALQSGQLKIGKSEIEAWLMTQDVKKLSDDLLKEMGKQPLTKPMIDQFSKEAKKAEAQATN</sequence>
<accession>A0A8B3RYS7</accession>
<evidence type="ECO:0008006" key="3">
    <source>
        <dbReference type="Google" id="ProtNLM"/>
    </source>
</evidence>
<evidence type="ECO:0000313" key="1">
    <source>
        <dbReference type="EMBL" id="RYU35882.1"/>
    </source>
</evidence>
<dbReference type="EMBL" id="SEWT01000001">
    <property type="protein sequence ID" value="RYU35882.1"/>
    <property type="molecule type" value="Genomic_DNA"/>
</dbReference>
<dbReference type="Proteomes" id="UP000292223">
    <property type="component" value="Unassembled WGS sequence"/>
</dbReference>
<name>A0A8B3RYS7_ENTFL</name>
<organism evidence="1 2">
    <name type="scientific">Enterococcus faecalis</name>
    <name type="common">Streptococcus faecalis</name>
    <dbReference type="NCBI Taxonomy" id="1351"/>
    <lineage>
        <taxon>Bacteria</taxon>
        <taxon>Bacillati</taxon>
        <taxon>Bacillota</taxon>
        <taxon>Bacilli</taxon>
        <taxon>Lactobacillales</taxon>
        <taxon>Enterococcaceae</taxon>
        <taxon>Enterococcus</taxon>
    </lineage>
</organism>
<evidence type="ECO:0000313" key="2">
    <source>
        <dbReference type="Proteomes" id="UP000292223"/>
    </source>
</evidence>
<dbReference type="InterPro" id="IPR024410">
    <property type="entry name" value="Phage_TAC_12"/>
</dbReference>
<reference evidence="1 2" key="1">
    <citation type="submission" date="2019-02" db="EMBL/GenBank/DDBJ databases">
        <title>From farm to fork: dissemination of Tn554::fexA-optrA in linezolid-resistant Enterococcus faecalis clones from chicken feces and meat in Tunisia.</title>
        <authorList>
            <person name="Tedim A.P."/>
            <person name="Elghaieb H."/>
            <person name="Abbassi M.S."/>
            <person name="Novais C."/>
            <person name="Hassen A."/>
            <person name="Peixe L."/>
            <person name="Freitas A.R."/>
        </authorList>
    </citation>
    <scope>NUCLEOTIDE SEQUENCE [LARGE SCALE GENOMIC DNA]</scope>
    <source>
        <strain evidence="1 2">728T</strain>
    </source>
</reference>
<gene>
    <name evidence="1" type="ORF">EU507_01115</name>
</gene>
<dbReference type="RefSeq" id="WP_130017066.1">
    <property type="nucleotide sequence ID" value="NZ_SEWT01000001.1"/>
</dbReference>